<feature type="region of interest" description="Disordered" evidence="1">
    <location>
        <begin position="289"/>
        <end position="309"/>
    </location>
</feature>
<comment type="caution">
    <text evidence="3">The sequence shown here is derived from an EMBL/GenBank/DDBJ whole genome shotgun (WGS) entry which is preliminary data.</text>
</comment>
<evidence type="ECO:0000313" key="3">
    <source>
        <dbReference type="EMBL" id="KAG1785471.1"/>
    </source>
</evidence>
<feature type="region of interest" description="Disordered" evidence="1">
    <location>
        <begin position="418"/>
        <end position="443"/>
    </location>
</feature>
<evidence type="ECO:0000256" key="1">
    <source>
        <dbReference type="SAM" id="MobiDB-lite"/>
    </source>
</evidence>
<keyword evidence="2" id="KW-0812">Transmembrane</keyword>
<dbReference type="EMBL" id="JABBWE010000110">
    <property type="protein sequence ID" value="KAG1785471.1"/>
    <property type="molecule type" value="Genomic_DNA"/>
</dbReference>
<feature type="transmembrane region" description="Helical" evidence="2">
    <location>
        <begin position="196"/>
        <end position="217"/>
    </location>
</feature>
<dbReference type="GeneID" id="64598280"/>
<feature type="transmembrane region" description="Helical" evidence="2">
    <location>
        <begin position="330"/>
        <end position="354"/>
    </location>
</feature>
<proteinExistence type="predicted"/>
<accession>A0A9P7ACD4</accession>
<feature type="transmembrane region" description="Helical" evidence="2">
    <location>
        <begin position="89"/>
        <end position="114"/>
    </location>
</feature>
<dbReference type="RefSeq" id="XP_041152954.1">
    <property type="nucleotide sequence ID" value="XM_041304516.1"/>
</dbReference>
<evidence type="ECO:0000313" key="4">
    <source>
        <dbReference type="Proteomes" id="UP000719766"/>
    </source>
</evidence>
<name>A0A9P7ACD4_9AGAM</name>
<feature type="transmembrane region" description="Helical" evidence="2">
    <location>
        <begin position="154"/>
        <end position="176"/>
    </location>
</feature>
<dbReference type="Proteomes" id="UP000719766">
    <property type="component" value="Unassembled WGS sequence"/>
</dbReference>
<keyword evidence="2" id="KW-1133">Transmembrane helix</keyword>
<protein>
    <submittedName>
        <fullName evidence="3">Uncharacterized protein</fullName>
    </submittedName>
</protein>
<feature type="transmembrane region" description="Helical" evidence="2">
    <location>
        <begin position="360"/>
        <end position="378"/>
    </location>
</feature>
<feature type="transmembrane region" description="Helical" evidence="2">
    <location>
        <begin position="120"/>
        <end position="142"/>
    </location>
</feature>
<dbReference type="OrthoDB" id="3267487at2759"/>
<sequence>MDCPPSTCTVNTIFTITKADPSDLPTNLFPKSVYHLLGDGSLVAPPFFDDLSTTHLALIIMASLFTIFVRNTTLSVAFLWSGGVRKKSLLYTLFLSQLLAPISILSMLIAQFHPNFDCKIIMRIAVASAGISFSLLISGTLGVKAYRCLDNSRLVLVILVILRTAAMVFLALDLALLNGYRSLAGRCYRTSNSMSYTFIILLFVESLFVCLCFLYAVRKSLGSVQGRITVSLSLDDVTDSHLDTQQESRTQSLSYDPSIPMGGLSKSERVHDPENVPSRLPILPLATKSPLAGTSPIPRRPSSPAMSSISRMSQYMPRVTLFREVMRDELFYTTFITASTVVSVIMTIVGVNSVGPADHVAWIALDWAFISCLVMHSFGRVIRRHENEALLQQPSVWHRSLRTDHSTADILAEGRVRSPRPSFADDGLPPHPDPKGQPAYDKASLSDAEFAINPSSRTCFPCCNRRSA</sequence>
<keyword evidence="2" id="KW-0472">Membrane</keyword>
<feature type="compositionally biased region" description="Low complexity" evidence="1">
    <location>
        <begin position="295"/>
        <end position="309"/>
    </location>
</feature>
<reference evidence="3" key="1">
    <citation type="journal article" date="2020" name="New Phytol.">
        <title>Comparative genomics reveals dynamic genome evolution in host specialist ectomycorrhizal fungi.</title>
        <authorList>
            <person name="Lofgren L.A."/>
            <person name="Nguyen N.H."/>
            <person name="Vilgalys R."/>
            <person name="Ruytinx J."/>
            <person name="Liao H.L."/>
            <person name="Branco S."/>
            <person name="Kuo A."/>
            <person name="LaButti K."/>
            <person name="Lipzen A."/>
            <person name="Andreopoulos W."/>
            <person name="Pangilinan J."/>
            <person name="Riley R."/>
            <person name="Hundley H."/>
            <person name="Na H."/>
            <person name="Barry K."/>
            <person name="Grigoriev I.V."/>
            <person name="Stajich J.E."/>
            <person name="Kennedy P.G."/>
        </authorList>
    </citation>
    <scope>NUCLEOTIDE SEQUENCE</scope>
    <source>
        <strain evidence="3">S12</strain>
    </source>
</reference>
<gene>
    <name evidence="3" type="ORF">HD556DRAFT_1422291</name>
</gene>
<dbReference type="AlphaFoldDB" id="A0A9P7ACD4"/>
<keyword evidence="4" id="KW-1185">Reference proteome</keyword>
<organism evidence="3 4">
    <name type="scientific">Suillus plorans</name>
    <dbReference type="NCBI Taxonomy" id="116603"/>
    <lineage>
        <taxon>Eukaryota</taxon>
        <taxon>Fungi</taxon>
        <taxon>Dikarya</taxon>
        <taxon>Basidiomycota</taxon>
        <taxon>Agaricomycotina</taxon>
        <taxon>Agaricomycetes</taxon>
        <taxon>Agaricomycetidae</taxon>
        <taxon>Boletales</taxon>
        <taxon>Suillineae</taxon>
        <taxon>Suillaceae</taxon>
        <taxon>Suillus</taxon>
    </lineage>
</organism>
<feature type="transmembrane region" description="Helical" evidence="2">
    <location>
        <begin position="56"/>
        <end position="80"/>
    </location>
</feature>
<evidence type="ECO:0000256" key="2">
    <source>
        <dbReference type="SAM" id="Phobius"/>
    </source>
</evidence>